<feature type="compositionally biased region" description="Basic and acidic residues" evidence="1">
    <location>
        <begin position="461"/>
        <end position="470"/>
    </location>
</feature>
<keyword evidence="3" id="KW-1185">Reference proteome</keyword>
<dbReference type="PANTHER" id="PTHR30441">
    <property type="entry name" value="DUF748 DOMAIN-CONTAINING PROTEIN"/>
    <property type="match status" value="1"/>
</dbReference>
<dbReference type="KEGG" id="vbl:L21SP4_02187"/>
<accession>A0A0G3EMS9</accession>
<feature type="compositionally biased region" description="Polar residues" evidence="1">
    <location>
        <begin position="451"/>
        <end position="460"/>
    </location>
</feature>
<dbReference type="AlphaFoldDB" id="A0A0G3EMS9"/>
<name>A0A0G3EMS9_9BACT</name>
<feature type="compositionally biased region" description="Basic and acidic residues" evidence="1">
    <location>
        <begin position="480"/>
        <end position="503"/>
    </location>
</feature>
<evidence type="ECO:0000313" key="3">
    <source>
        <dbReference type="Proteomes" id="UP000035268"/>
    </source>
</evidence>
<dbReference type="STRING" id="1307763.L21SP4_02187"/>
<organism evidence="2 3">
    <name type="scientific">Kiritimatiella glycovorans</name>
    <dbReference type="NCBI Taxonomy" id="1307763"/>
    <lineage>
        <taxon>Bacteria</taxon>
        <taxon>Pseudomonadati</taxon>
        <taxon>Kiritimatiellota</taxon>
        <taxon>Kiritimatiellia</taxon>
        <taxon>Kiritimatiellales</taxon>
        <taxon>Kiritimatiellaceae</taxon>
        <taxon>Kiritimatiella</taxon>
    </lineage>
</organism>
<dbReference type="EMBL" id="CP010904">
    <property type="protein sequence ID" value="AKJ65414.1"/>
    <property type="molecule type" value="Genomic_DNA"/>
</dbReference>
<dbReference type="GO" id="GO:0005886">
    <property type="term" value="C:plasma membrane"/>
    <property type="evidence" value="ECO:0007669"/>
    <property type="project" value="TreeGrafter"/>
</dbReference>
<dbReference type="RefSeq" id="WP_052882649.1">
    <property type="nucleotide sequence ID" value="NZ_CP010904.1"/>
</dbReference>
<feature type="compositionally biased region" description="Polar residues" evidence="1">
    <location>
        <begin position="409"/>
        <end position="422"/>
    </location>
</feature>
<reference evidence="3" key="1">
    <citation type="submission" date="2015-02" db="EMBL/GenBank/DDBJ databases">
        <title>Description and complete genome sequence of the first cultured representative of the subdivision 5 of the Verrucomicrobia phylum.</title>
        <authorList>
            <person name="Spring S."/>
            <person name="Bunk B."/>
            <person name="Sproer C."/>
            <person name="Klenk H.-P."/>
        </authorList>
    </citation>
    <scope>NUCLEOTIDE SEQUENCE [LARGE SCALE GENOMIC DNA]</scope>
    <source>
        <strain evidence="3">L21-Fru-AB</strain>
    </source>
</reference>
<protein>
    <submittedName>
        <fullName evidence="2">Uncharacterized protein</fullName>
    </submittedName>
</protein>
<feature type="compositionally biased region" description="Polar residues" evidence="1">
    <location>
        <begin position="390"/>
        <end position="399"/>
    </location>
</feature>
<proteinExistence type="predicted"/>
<evidence type="ECO:0000256" key="1">
    <source>
        <dbReference type="SAM" id="MobiDB-lite"/>
    </source>
</evidence>
<feature type="region of interest" description="Disordered" evidence="1">
    <location>
        <begin position="136"/>
        <end position="164"/>
    </location>
</feature>
<feature type="compositionally biased region" description="Low complexity" evidence="1">
    <location>
        <begin position="423"/>
        <end position="433"/>
    </location>
</feature>
<gene>
    <name evidence="2" type="ORF">L21SP4_02187</name>
</gene>
<dbReference type="PANTHER" id="PTHR30441:SF8">
    <property type="entry name" value="DUF748 DOMAIN-CONTAINING PROTEIN"/>
    <property type="match status" value="1"/>
</dbReference>
<evidence type="ECO:0000313" key="2">
    <source>
        <dbReference type="EMBL" id="AKJ65414.1"/>
    </source>
</evidence>
<dbReference type="InterPro" id="IPR052894">
    <property type="entry name" value="AsmA-related"/>
</dbReference>
<dbReference type="Proteomes" id="UP000035268">
    <property type="component" value="Chromosome"/>
</dbReference>
<dbReference type="OrthoDB" id="9780812at2"/>
<dbReference type="GO" id="GO:0090313">
    <property type="term" value="P:regulation of protein targeting to membrane"/>
    <property type="evidence" value="ECO:0007669"/>
    <property type="project" value="TreeGrafter"/>
</dbReference>
<feature type="region of interest" description="Disordered" evidence="1">
    <location>
        <begin position="390"/>
        <end position="503"/>
    </location>
</feature>
<sequence length="503" mass="53813">MKMFLRLIGIFALVLIVLMAAAVLFLKYGLTGTVRDRVLPEVQRKTQAELSLEHAAVAPLAGRITLEEVAVRNPPAFVGGDLLTVEHAEAAVELFSFLGDDTRRIHRVVLTDLQLNLVRDREGRLNAVEFIRDLQQATAAGKPDTPAPEEEGEDGKSVGAASPPLALGTLEADGAVTLEDRAGTNLPPLAFDYRIRGRNLSTRPAKETPPGEIYLMGDLRVGDKVSEVNVNATVEPLVDPAAPTFSLEGRIADLSPQLIDRWLPRAGLSTAPFTVTMKVAAQEGEFEPGSTLGLELADVSFSGKLTGGTPLHLSKVRLDLPVRGSVRKPVVDWKSSVQRLVRNNLRQITTDTARSILGDRMGDAKDLADRSGRGVLEGILGLALGTNRTVETGQQTNAAPSAGGESEARTNTSPDQAASDGSGTPATAEAPAGEGREAEPEPETVEEQLLRTVQKTAQATNREEAVRQGVRDSLQFLLRKAADDRRERESGTRTNRTDGEGGG</sequence>
<reference evidence="2 3" key="2">
    <citation type="journal article" date="2016" name="ISME J.">
        <title>Characterization of the first cultured representative of Verrucomicrobia subdivision 5 indicates the proposal of a novel phylum.</title>
        <authorList>
            <person name="Spring S."/>
            <person name="Bunk B."/>
            <person name="Sproer C."/>
            <person name="Schumann P."/>
            <person name="Rohde M."/>
            <person name="Tindall B.J."/>
            <person name="Klenk H.P."/>
        </authorList>
    </citation>
    <scope>NUCLEOTIDE SEQUENCE [LARGE SCALE GENOMIC DNA]</scope>
    <source>
        <strain evidence="2 3">L21-Fru-AB</strain>
    </source>
</reference>